<evidence type="ECO:0000313" key="3">
    <source>
        <dbReference type="Proteomes" id="UP001295794"/>
    </source>
</evidence>
<reference evidence="2" key="1">
    <citation type="submission" date="2023-11" db="EMBL/GenBank/DDBJ databases">
        <authorList>
            <person name="De Vega J J."/>
            <person name="De Vega J J."/>
        </authorList>
    </citation>
    <scope>NUCLEOTIDE SEQUENCE</scope>
</reference>
<keyword evidence="3" id="KW-1185">Reference proteome</keyword>
<organism evidence="2 3">
    <name type="scientific">Mycena citricolor</name>
    <dbReference type="NCBI Taxonomy" id="2018698"/>
    <lineage>
        <taxon>Eukaryota</taxon>
        <taxon>Fungi</taxon>
        <taxon>Dikarya</taxon>
        <taxon>Basidiomycota</taxon>
        <taxon>Agaricomycotina</taxon>
        <taxon>Agaricomycetes</taxon>
        <taxon>Agaricomycetidae</taxon>
        <taxon>Agaricales</taxon>
        <taxon>Marasmiineae</taxon>
        <taxon>Mycenaceae</taxon>
        <taxon>Mycena</taxon>
    </lineage>
</organism>
<feature type="compositionally biased region" description="Polar residues" evidence="1">
    <location>
        <begin position="643"/>
        <end position="659"/>
    </location>
</feature>
<feature type="region of interest" description="Disordered" evidence="1">
    <location>
        <begin position="628"/>
        <end position="667"/>
    </location>
</feature>
<dbReference type="PANTHER" id="PTHR31912:SF34">
    <property type="entry name" value="NOTOCHORD-RELATED PROTEIN"/>
    <property type="match status" value="1"/>
</dbReference>
<evidence type="ECO:0000313" key="2">
    <source>
        <dbReference type="EMBL" id="CAK5274493.1"/>
    </source>
</evidence>
<dbReference type="EMBL" id="CAVNYO010000403">
    <property type="protein sequence ID" value="CAK5274493.1"/>
    <property type="molecule type" value="Genomic_DNA"/>
</dbReference>
<comment type="caution">
    <text evidence="2">The sequence shown here is derived from an EMBL/GenBank/DDBJ whole genome shotgun (WGS) entry which is preliminary data.</text>
</comment>
<feature type="region of interest" description="Disordered" evidence="1">
    <location>
        <begin position="178"/>
        <end position="223"/>
    </location>
</feature>
<feature type="region of interest" description="Disordered" evidence="1">
    <location>
        <begin position="100"/>
        <end position="132"/>
    </location>
</feature>
<dbReference type="PANTHER" id="PTHR31912">
    <property type="entry name" value="IP13529P"/>
    <property type="match status" value="1"/>
</dbReference>
<dbReference type="Proteomes" id="UP001295794">
    <property type="component" value="Unassembled WGS sequence"/>
</dbReference>
<evidence type="ECO:0000256" key="1">
    <source>
        <dbReference type="SAM" id="MobiDB-lite"/>
    </source>
</evidence>
<dbReference type="AlphaFoldDB" id="A0AAD2Q486"/>
<protein>
    <submittedName>
        <fullName evidence="2">Uncharacterized protein</fullName>
    </submittedName>
</protein>
<proteinExistence type="predicted"/>
<sequence>MSGGTRDSPIWNFRSAGEKLVASCNICQDGIDRNGINSELSRHEKTQTHQQALQRQQARAQRETDFLARATSRDPRVNRPITDRDIIDSGLQNLLVSLATRGGSVPPDPISEPDGNDSLPGPAWNAESTRSTTPSIGINWHLMEANGDTEFVPSADERAVASIANAILQRLELDVNTLSDDDENERSDVESNSPVADEDTPPSSGCRDARIPTPKQSCGDLEPGSEAERLHWYPWDNQIMCTLDVLMHLPRSVFSQRQLDLFLWLLRVNNVPDVPSIKQMQRLDLALQKLCGIETIAYNGALGHKYFVNNLAQIIAQEMANPKVRSHLSFYPEDAGQRLSEARQGDRWLHELPDDQTTPMIRQQDHDYYIYEPCMASSAIDGLQQYIIPVRFFTRNGCMFAKCWKMHPVVTDQISGWRVDKTTPIEVNTNSFFKTFVQFQTDAQRYHVPHPSRIIDVIDLNAADKSVPWTFTNSVLGNPWRAKADGCRVVSFPMWLYCDDTSGNVSKKWNKHNSFLMTPAGLNRHNSQKEYNIHFLCTSNIAPPLEMMDGVVEQLKNAQEHGVWAWDIELEEAVLVIPEVLALLGDNPMQSEFACHIGLRGKFFCRACWARGHTSEPAEPNLAKAADAVNASHGTDDDARSVGGQSDDSATSNASNVSQKKGKQGKRALETMGQMVNHIQEFMTLGRLRNKSETVKHLNSEFLAASTTVDKKTRIKEQRTETGIKDTFQQFFVEKLFDSYKNVRGYEARQAALQAEARNMPSGINAMSPVWRIRGLDPHQDTPVEILHVVLLGFVKYLWRDLIQNQLKNKDDKKNLLITRLNSVDISGLGISPLAGQTLVQYAGSLTGRDFRVIAQVSPFVIFDLVDPECFETWKAMSKLVPLIWQPEILDIDVYTTLLTCEIDHFLTCAARWTNRWFNKPKFHILLHLPVHIRRFGPAILFATEAFESFNAIIRAKSVHSNRHAPSRDIAAAFGQGNRIRHLLSGACIRSDFEPELSRPQSWRKAHWTRAGDGVLGVVNGGTVASYLGLQKPKLGRGIGAVSGQVGNGKLKDTLTRRHIPSWSGQPSH</sequence>
<name>A0AAD2Q486_9AGAR</name>
<gene>
    <name evidence="2" type="ORF">MYCIT1_LOCUS21718</name>
</gene>
<accession>A0AAD2Q486</accession>